<dbReference type="InterPro" id="IPR022643">
    <property type="entry name" value="De-COase2_C"/>
</dbReference>
<keyword evidence="4 5" id="KW-0456">Lyase</keyword>
<dbReference type="CDD" id="cd06828">
    <property type="entry name" value="PLPDE_III_DapDC"/>
    <property type="match status" value="1"/>
</dbReference>
<evidence type="ECO:0000256" key="7">
    <source>
        <dbReference type="PIRSR" id="PIRSR600183-50"/>
    </source>
</evidence>
<sequence>MQSLFAPYTDSIDFFKGHNPFDLIKKYLSPLYVYNEDVLRTRCRDFKNLSKDSKFTVSYSSKANSNPFLLNIMREEGIDVDVMSPGELCTALAAGYTKEHISYVSNNISSEEMLLGTKNCKIIGLDSLAQLEMFGKVSPNSKVMLRFNPGIGAGHHKKVITAGKETKFGVNPDELPDVQDILKEYNLQLTGINQHIGSLFMEPSSYLQAVEWLLDFAEQLDLKQLEIIDFGGGFGIPYHKHASEPRLDLKQTGEKLDSLLTSFRKKTGYNGSFMIEPGRYIPAESGLVLGTVYSTKQNAETTFVGTDIGFNILARPMLYDAYHEIEVFRENYDKEEAVEFIPQTITGNICESGDILAKMRNLPEINEGDLVALLDAGAYGFSMSSNYNMRLRPAELLITSSGKLELIRKRQSITDLFNSIEIKNPSKDLTTLLNTVIS</sequence>
<comment type="pathway">
    <text evidence="5 8">Amino-acid biosynthesis; L-lysine biosynthesis via DAP pathway; L-lysine from DL-2,6-diaminopimelate: step 1/1.</text>
</comment>
<dbReference type="NCBIfam" id="TIGR01048">
    <property type="entry name" value="lysA"/>
    <property type="match status" value="1"/>
</dbReference>
<feature type="modified residue" description="N6-(pyridoxal phosphate)lysine" evidence="5 7">
    <location>
        <position position="62"/>
    </location>
</feature>
<evidence type="ECO:0000256" key="2">
    <source>
        <dbReference type="ARBA" id="ARBA00022793"/>
    </source>
</evidence>
<keyword evidence="5" id="KW-0028">Amino-acid biosynthesis</keyword>
<dbReference type="STRING" id="1121455.SAMN02745728_01141"/>
<feature type="domain" description="Orn/DAP/Arg decarboxylase 2 C-terminal" evidence="9">
    <location>
        <begin position="32"/>
        <end position="377"/>
    </location>
</feature>
<dbReference type="InterPro" id="IPR009006">
    <property type="entry name" value="Ala_racemase/Decarboxylase_C"/>
</dbReference>
<dbReference type="InterPro" id="IPR029066">
    <property type="entry name" value="PLP-binding_barrel"/>
</dbReference>
<feature type="domain" description="Orn/DAP/Arg decarboxylase 2 N-terminal" evidence="10">
    <location>
        <begin position="39"/>
        <end position="282"/>
    </location>
</feature>
<dbReference type="PRINTS" id="PR01181">
    <property type="entry name" value="DAPDCRBXLASE"/>
</dbReference>
<comment type="catalytic activity">
    <reaction evidence="5 8">
        <text>meso-2,6-diaminopimelate + H(+) = L-lysine + CO2</text>
        <dbReference type="Rhea" id="RHEA:15101"/>
        <dbReference type="ChEBI" id="CHEBI:15378"/>
        <dbReference type="ChEBI" id="CHEBI:16526"/>
        <dbReference type="ChEBI" id="CHEBI:32551"/>
        <dbReference type="ChEBI" id="CHEBI:57791"/>
        <dbReference type="EC" id="4.1.1.20"/>
    </reaction>
</comment>
<dbReference type="InterPro" id="IPR000183">
    <property type="entry name" value="Orn/DAP/Arg_de-COase"/>
</dbReference>
<dbReference type="GO" id="GO:0009089">
    <property type="term" value="P:lysine biosynthetic process via diaminopimelate"/>
    <property type="evidence" value="ECO:0007669"/>
    <property type="project" value="UniProtKB-UniRule"/>
</dbReference>
<dbReference type="Pfam" id="PF02784">
    <property type="entry name" value="Orn_Arg_deC_N"/>
    <property type="match status" value="1"/>
</dbReference>
<reference evidence="11 12" key="1">
    <citation type="submission" date="2016-12" db="EMBL/GenBank/DDBJ databases">
        <authorList>
            <person name="Song W.-J."/>
            <person name="Kurnit D.M."/>
        </authorList>
    </citation>
    <scope>NUCLEOTIDE SEQUENCE [LARGE SCALE GENOMIC DNA]</scope>
    <source>
        <strain evidence="11 12">DSM 11393</strain>
    </source>
</reference>
<evidence type="ECO:0000256" key="4">
    <source>
        <dbReference type="ARBA" id="ARBA00023239"/>
    </source>
</evidence>
<feature type="binding site" evidence="5">
    <location>
        <position position="315"/>
    </location>
    <ligand>
        <name>substrate</name>
    </ligand>
</feature>
<dbReference type="Gene3D" id="2.40.37.10">
    <property type="entry name" value="Lyase, Ornithine Decarboxylase, Chain A, domain 1"/>
    <property type="match status" value="1"/>
</dbReference>
<evidence type="ECO:0000256" key="6">
    <source>
        <dbReference type="NCBIfam" id="TIGR01048"/>
    </source>
</evidence>
<accession>A0A1M7SPZ9</accession>
<comment type="cofactor">
    <cofactor evidence="1 5 7 8">
        <name>pyridoxal 5'-phosphate</name>
        <dbReference type="ChEBI" id="CHEBI:597326"/>
    </cofactor>
</comment>
<keyword evidence="2 5" id="KW-0210">Decarboxylase</keyword>
<dbReference type="EMBL" id="FRDI01000004">
    <property type="protein sequence ID" value="SHN60581.1"/>
    <property type="molecule type" value="Genomic_DNA"/>
</dbReference>
<name>A0A1M7SPZ9_9BACT</name>
<keyword evidence="12" id="KW-1185">Reference proteome</keyword>
<feature type="binding site" evidence="5">
    <location>
        <position position="233"/>
    </location>
    <ligand>
        <name>pyridoxal 5'-phosphate</name>
        <dbReference type="ChEBI" id="CHEBI:597326"/>
    </ligand>
</feature>
<feature type="binding site" evidence="5">
    <location>
        <position position="319"/>
    </location>
    <ligand>
        <name>substrate</name>
    </ligand>
</feature>
<dbReference type="Proteomes" id="UP000186469">
    <property type="component" value="Unassembled WGS sequence"/>
</dbReference>
<comment type="function">
    <text evidence="5">Specifically catalyzes the decarboxylation of meso-diaminopimelate (meso-DAP) to L-lysine.</text>
</comment>
<feature type="binding site" evidence="5">
    <location>
        <position position="379"/>
    </location>
    <ligand>
        <name>pyridoxal 5'-phosphate</name>
        <dbReference type="ChEBI" id="CHEBI:597326"/>
    </ligand>
</feature>
<dbReference type="EC" id="4.1.1.20" evidence="5 6"/>
<dbReference type="PRINTS" id="PR01179">
    <property type="entry name" value="ODADCRBXLASE"/>
</dbReference>
<comment type="subunit">
    <text evidence="5">Homodimer.</text>
</comment>
<evidence type="ECO:0000256" key="8">
    <source>
        <dbReference type="RuleBase" id="RU003738"/>
    </source>
</evidence>
<evidence type="ECO:0000259" key="10">
    <source>
        <dbReference type="Pfam" id="PF02784"/>
    </source>
</evidence>
<dbReference type="AlphaFoldDB" id="A0A1M7SPZ9"/>
<dbReference type="PANTHER" id="PTHR43727:SF2">
    <property type="entry name" value="GROUP IV DECARBOXYLASE"/>
    <property type="match status" value="1"/>
</dbReference>
<evidence type="ECO:0000313" key="11">
    <source>
        <dbReference type="EMBL" id="SHN60581.1"/>
    </source>
</evidence>
<feature type="binding site" evidence="5">
    <location>
        <position position="351"/>
    </location>
    <ligand>
        <name>substrate</name>
    </ligand>
</feature>
<evidence type="ECO:0000256" key="1">
    <source>
        <dbReference type="ARBA" id="ARBA00001933"/>
    </source>
</evidence>
<dbReference type="GO" id="GO:0008836">
    <property type="term" value="F:diaminopimelate decarboxylase activity"/>
    <property type="evidence" value="ECO:0007669"/>
    <property type="project" value="UniProtKB-UniRule"/>
</dbReference>
<protein>
    <recommendedName>
        <fullName evidence="5 6">Diaminopimelate decarboxylase</fullName>
        <shortName evidence="5">DAP decarboxylase</shortName>
        <shortName evidence="5">DAPDC</shortName>
        <ecNumber evidence="5 6">4.1.1.20</ecNumber>
    </recommendedName>
</protein>
<dbReference type="SUPFAM" id="SSF50621">
    <property type="entry name" value="Alanine racemase C-terminal domain-like"/>
    <property type="match status" value="1"/>
</dbReference>
<dbReference type="InterPro" id="IPR002986">
    <property type="entry name" value="DAP_deCOOHase_LysA"/>
</dbReference>
<keyword evidence="3 5" id="KW-0663">Pyridoxal phosphate</keyword>
<dbReference type="FunFam" id="3.20.20.10:FF:000003">
    <property type="entry name" value="Diaminopimelate decarboxylase"/>
    <property type="match status" value="1"/>
</dbReference>
<comment type="similarity">
    <text evidence="5">Belongs to the Orn/Lys/Arg decarboxylase class-II family. LysA subfamily.</text>
</comment>
<dbReference type="SUPFAM" id="SSF51419">
    <property type="entry name" value="PLP-binding barrel"/>
    <property type="match status" value="1"/>
</dbReference>
<organism evidence="11 12">
    <name type="scientific">Desulfovibrio litoralis DSM 11393</name>
    <dbReference type="NCBI Taxonomy" id="1121455"/>
    <lineage>
        <taxon>Bacteria</taxon>
        <taxon>Pseudomonadati</taxon>
        <taxon>Thermodesulfobacteriota</taxon>
        <taxon>Desulfovibrionia</taxon>
        <taxon>Desulfovibrionales</taxon>
        <taxon>Desulfovibrionaceae</taxon>
        <taxon>Desulfovibrio</taxon>
    </lineage>
</organism>
<proteinExistence type="inferred from homology"/>
<dbReference type="HAMAP" id="MF_02120">
    <property type="entry name" value="LysA"/>
    <property type="match status" value="1"/>
</dbReference>
<dbReference type="RefSeq" id="WP_072696826.1">
    <property type="nucleotide sequence ID" value="NZ_FRDI01000004.1"/>
</dbReference>
<dbReference type="PANTHER" id="PTHR43727">
    <property type="entry name" value="DIAMINOPIMELATE DECARBOXYLASE"/>
    <property type="match status" value="1"/>
</dbReference>
<dbReference type="InterPro" id="IPR022644">
    <property type="entry name" value="De-COase2_N"/>
</dbReference>
<feature type="binding site" evidence="5">
    <location>
        <position position="279"/>
    </location>
    <ligand>
        <name>substrate</name>
    </ligand>
</feature>
<evidence type="ECO:0000259" key="9">
    <source>
        <dbReference type="Pfam" id="PF00278"/>
    </source>
</evidence>
<evidence type="ECO:0000313" key="12">
    <source>
        <dbReference type="Proteomes" id="UP000186469"/>
    </source>
</evidence>
<dbReference type="GO" id="GO:0030170">
    <property type="term" value="F:pyridoxal phosphate binding"/>
    <property type="evidence" value="ECO:0007669"/>
    <property type="project" value="UniProtKB-UniRule"/>
</dbReference>
<feature type="binding site" evidence="5">
    <location>
        <begin position="276"/>
        <end position="279"/>
    </location>
    <ligand>
        <name>pyridoxal 5'-phosphate</name>
        <dbReference type="ChEBI" id="CHEBI:597326"/>
    </ligand>
</feature>
<keyword evidence="5 8" id="KW-0457">Lysine biosynthesis</keyword>
<evidence type="ECO:0000256" key="5">
    <source>
        <dbReference type="HAMAP-Rule" id="MF_02120"/>
    </source>
</evidence>
<gene>
    <name evidence="5" type="primary">lysA</name>
    <name evidence="11" type="ORF">SAMN02745728_01141</name>
</gene>
<evidence type="ECO:0000256" key="3">
    <source>
        <dbReference type="ARBA" id="ARBA00022898"/>
    </source>
</evidence>
<dbReference type="Pfam" id="PF00278">
    <property type="entry name" value="Orn_DAP_Arg_deC"/>
    <property type="match status" value="1"/>
</dbReference>
<feature type="active site" description="Proton donor" evidence="7">
    <location>
        <position position="350"/>
    </location>
</feature>
<feature type="binding site" evidence="5">
    <location>
        <position position="379"/>
    </location>
    <ligand>
        <name>substrate</name>
    </ligand>
</feature>
<dbReference type="OrthoDB" id="9802241at2"/>
<dbReference type="Gene3D" id="3.20.20.10">
    <property type="entry name" value="Alanine racemase"/>
    <property type="match status" value="1"/>
</dbReference>
<dbReference type="UniPathway" id="UPA00034">
    <property type="reaction ID" value="UER00027"/>
</dbReference>